<name>A0ABQ6NRP7_9BACL</name>
<dbReference type="EMBL" id="BTCL01000015">
    <property type="protein sequence ID" value="GMK46897.1"/>
    <property type="molecule type" value="Genomic_DNA"/>
</dbReference>
<keyword evidence="2" id="KW-1185">Reference proteome</keyword>
<sequence>MINVYANIMYSTKKKINKVINDYLDIYIDFYRNLGPEEAFSSFFPSIIWKENKEKCEKVILELYEWTNDDFFHTLTPLHEYALYVLLTATEESMNDINCLKENTTGYDEDNDIGEDQYILKDLHNFNYYFNVLFQDFDFLNVSDYYRLFKASQQSFESFNMHLDDYIDLMPEDIKEEFLAIKMQHVESSVQVNERVINGIDDLLFHVDKILEYFAHSISMKNAYKLLWNDNKSPKKESSIQILLNNISGIYCRNNNIDLIPEAETGRGPVDLKFSYGDKLKVIIEVKLASNNNLLHGVEHQIVQYMLSERVEFAYFIVVFLHDKDLNKIDLVIEAIKKVEENHELHIKPIFIDARYNKPSASRTIINPQIK</sequence>
<reference evidence="1 2" key="1">
    <citation type="submission" date="2023-05" db="EMBL/GenBank/DDBJ databases">
        <title>Draft genome of Paenibacillus sp. CCS26.</title>
        <authorList>
            <person name="Akita H."/>
            <person name="Shinto Y."/>
            <person name="Kimura Z."/>
        </authorList>
    </citation>
    <scope>NUCLEOTIDE SEQUENCE [LARGE SCALE GENOMIC DNA]</scope>
    <source>
        <strain evidence="1 2">CCS26</strain>
    </source>
</reference>
<accession>A0ABQ6NRP7</accession>
<evidence type="ECO:0000313" key="1">
    <source>
        <dbReference type="EMBL" id="GMK46897.1"/>
    </source>
</evidence>
<proteinExistence type="predicted"/>
<comment type="caution">
    <text evidence="1">The sequence shown here is derived from an EMBL/GenBank/DDBJ whole genome shotgun (WGS) entry which is preliminary data.</text>
</comment>
<evidence type="ECO:0000313" key="2">
    <source>
        <dbReference type="Proteomes" id="UP001285921"/>
    </source>
</evidence>
<protein>
    <submittedName>
        <fullName evidence="1">Uncharacterized protein</fullName>
    </submittedName>
</protein>
<dbReference type="Proteomes" id="UP001285921">
    <property type="component" value="Unassembled WGS sequence"/>
</dbReference>
<dbReference type="RefSeq" id="WP_317981039.1">
    <property type="nucleotide sequence ID" value="NZ_BTCL01000015.1"/>
</dbReference>
<organism evidence="1 2">
    <name type="scientific">Paenibacillus glycanilyticus</name>
    <dbReference type="NCBI Taxonomy" id="126569"/>
    <lineage>
        <taxon>Bacteria</taxon>
        <taxon>Bacillati</taxon>
        <taxon>Bacillota</taxon>
        <taxon>Bacilli</taxon>
        <taxon>Bacillales</taxon>
        <taxon>Paenibacillaceae</taxon>
        <taxon>Paenibacillus</taxon>
    </lineage>
</organism>
<gene>
    <name evidence="1" type="ORF">PghCCS26_40260</name>
</gene>